<organism evidence="8 9">
    <name type="scientific">Riccia sorocarpa</name>
    <dbReference type="NCBI Taxonomy" id="122646"/>
    <lineage>
        <taxon>Eukaryota</taxon>
        <taxon>Viridiplantae</taxon>
        <taxon>Streptophyta</taxon>
        <taxon>Embryophyta</taxon>
        <taxon>Marchantiophyta</taxon>
        <taxon>Marchantiopsida</taxon>
        <taxon>Marchantiidae</taxon>
        <taxon>Marchantiales</taxon>
        <taxon>Ricciaceae</taxon>
        <taxon>Riccia</taxon>
    </lineage>
</organism>
<proteinExistence type="predicted"/>
<evidence type="ECO:0000313" key="9">
    <source>
        <dbReference type="Proteomes" id="UP001633002"/>
    </source>
</evidence>
<reference evidence="8 9" key="1">
    <citation type="submission" date="2024-09" db="EMBL/GenBank/DDBJ databases">
        <title>Chromosome-scale assembly of Riccia sorocarpa.</title>
        <authorList>
            <person name="Paukszto L."/>
        </authorList>
    </citation>
    <scope>NUCLEOTIDE SEQUENCE [LARGE SCALE GENOMIC DNA]</scope>
    <source>
        <strain evidence="8">LP-2024</strain>
        <tissue evidence="8">Aerial parts of the thallus</tissue>
    </source>
</reference>
<keyword evidence="5" id="KW-1133">Transmembrane helix</keyword>
<evidence type="ECO:0000313" key="8">
    <source>
        <dbReference type="EMBL" id="KAL3690836.1"/>
    </source>
</evidence>
<evidence type="ECO:0000256" key="1">
    <source>
        <dbReference type="ARBA" id="ARBA00004167"/>
    </source>
</evidence>
<protein>
    <recommendedName>
        <fullName evidence="7">Malectin-like domain-containing protein</fullName>
    </recommendedName>
</protein>
<dbReference type="Gene3D" id="3.80.10.10">
    <property type="entry name" value="Ribonuclease Inhibitor"/>
    <property type="match status" value="1"/>
</dbReference>
<dbReference type="AlphaFoldDB" id="A0ABD3HL54"/>
<keyword evidence="6" id="KW-0472">Membrane</keyword>
<dbReference type="GO" id="GO:0016020">
    <property type="term" value="C:membrane"/>
    <property type="evidence" value="ECO:0007669"/>
    <property type="project" value="UniProtKB-SubCell"/>
</dbReference>
<gene>
    <name evidence="8" type="ORF">R1sor_004487</name>
</gene>
<dbReference type="SUPFAM" id="SSF52058">
    <property type="entry name" value="L domain-like"/>
    <property type="match status" value="1"/>
</dbReference>
<evidence type="ECO:0000256" key="5">
    <source>
        <dbReference type="ARBA" id="ARBA00022989"/>
    </source>
</evidence>
<evidence type="ECO:0000256" key="2">
    <source>
        <dbReference type="ARBA" id="ARBA00022614"/>
    </source>
</evidence>
<evidence type="ECO:0000256" key="4">
    <source>
        <dbReference type="ARBA" id="ARBA00022737"/>
    </source>
</evidence>
<keyword evidence="3" id="KW-0812">Transmembrane</keyword>
<dbReference type="EMBL" id="JBJQOH010000003">
    <property type="protein sequence ID" value="KAL3690836.1"/>
    <property type="molecule type" value="Genomic_DNA"/>
</dbReference>
<dbReference type="FunFam" id="3.80.10.10:FF:000129">
    <property type="entry name" value="Leucine-rich repeat receptor-like kinase"/>
    <property type="match status" value="1"/>
</dbReference>
<evidence type="ECO:0000256" key="6">
    <source>
        <dbReference type="ARBA" id="ARBA00023136"/>
    </source>
</evidence>
<sequence length="335" mass="37997">MKEGSDLPKQLYSYRDFPSRRSKYCYVLPVTPDTTYLLRGSKGNPFINSIELRGLPDTSYSVTRGHESTPQFIVLGDRLNMGTEPGDDSFFRFPDEFDRIWWSAAAPRYQFPSFATVNGSLTKNLTFDDTYYPNSGTDDGYNWPPNRTLVDAWVGKELSFQIPRKRDDTNKVYAAFYIMEVRPELILVNVSQESGSTDGIILNGFEYYYRYDFNYSATFSIDETALDELQVSFGLQDWQGDPCFPVAWDWLTCDPITTRIIKLNLSHMNITGSISANISSLGELTEIYLDNNNLQGSIPESLALLTNLTVLAQDNNKLTGEIPPELLSRPGLNFT</sequence>
<accession>A0ABD3HL54</accession>
<dbReference type="Proteomes" id="UP001633002">
    <property type="component" value="Unassembled WGS sequence"/>
</dbReference>
<dbReference type="Pfam" id="PF12819">
    <property type="entry name" value="Malectin_like"/>
    <property type="match status" value="1"/>
</dbReference>
<dbReference type="InterPro" id="IPR032675">
    <property type="entry name" value="LRR_dom_sf"/>
</dbReference>
<name>A0ABD3HL54_9MARC</name>
<keyword evidence="9" id="KW-1185">Reference proteome</keyword>
<comment type="caution">
    <text evidence="8">The sequence shown here is derived from an EMBL/GenBank/DDBJ whole genome shotgun (WGS) entry which is preliminary data.</text>
</comment>
<keyword evidence="4" id="KW-0677">Repeat</keyword>
<feature type="domain" description="Malectin-like" evidence="7">
    <location>
        <begin position="42"/>
        <end position="182"/>
    </location>
</feature>
<evidence type="ECO:0000259" key="7">
    <source>
        <dbReference type="Pfam" id="PF12819"/>
    </source>
</evidence>
<keyword evidence="2" id="KW-0433">Leucine-rich repeat</keyword>
<dbReference type="PANTHER" id="PTHR45631">
    <property type="entry name" value="OS07G0107800 PROTEIN-RELATED"/>
    <property type="match status" value="1"/>
</dbReference>
<evidence type="ECO:0000256" key="3">
    <source>
        <dbReference type="ARBA" id="ARBA00022692"/>
    </source>
</evidence>
<dbReference type="InterPro" id="IPR001611">
    <property type="entry name" value="Leu-rich_rpt"/>
</dbReference>
<dbReference type="Pfam" id="PF00560">
    <property type="entry name" value="LRR_1"/>
    <property type="match status" value="1"/>
</dbReference>
<dbReference type="InterPro" id="IPR024788">
    <property type="entry name" value="Malectin-like_Carb-bd_dom"/>
</dbReference>
<dbReference type="PANTHER" id="PTHR45631:SF68">
    <property type="entry name" value="REPEAT FAMILY PROTEIN, PUTATIVE, EXPRESSED-RELATED"/>
    <property type="match status" value="1"/>
</dbReference>
<comment type="subcellular location">
    <subcellularLocation>
        <location evidence="1">Membrane</location>
        <topology evidence="1">Single-pass membrane protein</topology>
    </subcellularLocation>
</comment>